<reference evidence="10 11" key="1">
    <citation type="submission" date="2020-03" db="EMBL/GenBank/DDBJ databases">
        <title>Dissostichus mawsoni Genome sequencing and assembly.</title>
        <authorList>
            <person name="Park H."/>
        </authorList>
    </citation>
    <scope>NUCLEOTIDE SEQUENCE [LARGE SCALE GENOMIC DNA]</scope>
    <source>
        <strain evidence="10">DM0001</strain>
        <tissue evidence="10">Muscle</tissue>
    </source>
</reference>
<evidence type="ECO:0000313" key="11">
    <source>
        <dbReference type="Proteomes" id="UP000518266"/>
    </source>
</evidence>
<evidence type="ECO:0000256" key="5">
    <source>
        <dbReference type="ARBA" id="ARBA00041766"/>
    </source>
</evidence>
<dbReference type="AlphaFoldDB" id="A0A7J5YPP2"/>
<evidence type="ECO:0000256" key="7">
    <source>
        <dbReference type="ARBA" id="ARBA00049406"/>
    </source>
</evidence>
<keyword evidence="4" id="KW-0456">Lyase</keyword>
<dbReference type="Proteomes" id="UP000518266">
    <property type="component" value="Unassembled WGS sequence"/>
</dbReference>
<feature type="signal peptide" evidence="8">
    <location>
        <begin position="1"/>
        <end position="26"/>
    </location>
</feature>
<dbReference type="InterPro" id="IPR001926">
    <property type="entry name" value="TrpB-like_PALP"/>
</dbReference>
<evidence type="ECO:0000256" key="6">
    <source>
        <dbReference type="ARBA" id="ARBA00042605"/>
    </source>
</evidence>
<evidence type="ECO:0000256" key="3">
    <source>
        <dbReference type="ARBA" id="ARBA00022898"/>
    </source>
</evidence>
<name>A0A7J5YPP2_DISMA</name>
<organism evidence="10 11">
    <name type="scientific">Dissostichus mawsoni</name>
    <name type="common">Antarctic cod</name>
    <dbReference type="NCBI Taxonomy" id="36200"/>
    <lineage>
        <taxon>Eukaryota</taxon>
        <taxon>Metazoa</taxon>
        <taxon>Chordata</taxon>
        <taxon>Craniata</taxon>
        <taxon>Vertebrata</taxon>
        <taxon>Euteleostomi</taxon>
        <taxon>Actinopterygii</taxon>
        <taxon>Neopterygii</taxon>
        <taxon>Teleostei</taxon>
        <taxon>Neoteleostei</taxon>
        <taxon>Acanthomorphata</taxon>
        <taxon>Eupercaria</taxon>
        <taxon>Perciformes</taxon>
        <taxon>Notothenioidei</taxon>
        <taxon>Nototheniidae</taxon>
        <taxon>Dissostichus</taxon>
    </lineage>
</organism>
<protein>
    <recommendedName>
        <fullName evidence="2">L-serine ammonia-lyase</fullName>
        <ecNumber evidence="2">4.3.1.17</ecNumber>
    </recommendedName>
    <alternativeName>
        <fullName evidence="5">L-serine deaminase</fullName>
    </alternativeName>
    <alternativeName>
        <fullName evidence="6">L-threonine dehydratase</fullName>
    </alternativeName>
</protein>
<feature type="domain" description="Tryptophan synthase beta chain-like PALP" evidence="9">
    <location>
        <begin position="180"/>
        <end position="473"/>
    </location>
</feature>
<keyword evidence="11" id="KW-1185">Reference proteome</keyword>
<dbReference type="OrthoDB" id="7773036at2759"/>
<dbReference type="InterPro" id="IPR000634">
    <property type="entry name" value="Ser/Thr_deHydtase_PyrdxlP-BS"/>
</dbReference>
<feature type="chain" id="PRO_5029581269" description="L-serine ammonia-lyase" evidence="8">
    <location>
        <begin position="27"/>
        <end position="492"/>
    </location>
</feature>
<keyword evidence="8" id="KW-0732">Signal</keyword>
<gene>
    <name evidence="10" type="ORF">F7725_012885</name>
</gene>
<evidence type="ECO:0000259" key="9">
    <source>
        <dbReference type="Pfam" id="PF00291"/>
    </source>
</evidence>
<dbReference type="GO" id="GO:0009097">
    <property type="term" value="P:isoleucine biosynthetic process"/>
    <property type="evidence" value="ECO:0007669"/>
    <property type="project" value="TreeGrafter"/>
</dbReference>
<evidence type="ECO:0000256" key="4">
    <source>
        <dbReference type="ARBA" id="ARBA00023239"/>
    </source>
</evidence>
<keyword evidence="3" id="KW-0663">Pyridoxal phosphate</keyword>
<proteinExistence type="predicted"/>
<comment type="cofactor">
    <cofactor evidence="1">
        <name>pyridoxal 5'-phosphate</name>
        <dbReference type="ChEBI" id="CHEBI:597326"/>
    </cofactor>
</comment>
<dbReference type="CDD" id="cd06448">
    <property type="entry name" value="L-Ser-dehyd"/>
    <property type="match status" value="1"/>
</dbReference>
<dbReference type="GO" id="GO:0003941">
    <property type="term" value="F:L-serine ammonia-lyase activity"/>
    <property type="evidence" value="ECO:0007669"/>
    <property type="project" value="UniProtKB-EC"/>
</dbReference>
<dbReference type="InterPro" id="IPR036052">
    <property type="entry name" value="TrpB-like_PALP_sf"/>
</dbReference>
<dbReference type="EC" id="4.3.1.17" evidence="2"/>
<evidence type="ECO:0000256" key="2">
    <source>
        <dbReference type="ARBA" id="ARBA00012093"/>
    </source>
</evidence>
<dbReference type="GO" id="GO:0006565">
    <property type="term" value="P:L-serine catabolic process"/>
    <property type="evidence" value="ECO:0007669"/>
    <property type="project" value="TreeGrafter"/>
</dbReference>
<evidence type="ECO:0000313" key="10">
    <source>
        <dbReference type="EMBL" id="KAF3851113.1"/>
    </source>
</evidence>
<dbReference type="PROSITE" id="PS00165">
    <property type="entry name" value="DEHYDRATASE_SER_THR"/>
    <property type="match status" value="1"/>
</dbReference>
<dbReference type="GO" id="GO:0006567">
    <property type="term" value="P:L-threonine catabolic process"/>
    <property type="evidence" value="ECO:0007669"/>
    <property type="project" value="TreeGrafter"/>
</dbReference>
<accession>A0A7J5YPP2</accession>
<dbReference type="InterPro" id="IPR050147">
    <property type="entry name" value="Ser/Thr_Dehydratase"/>
</dbReference>
<dbReference type="PANTHER" id="PTHR48078:SF8">
    <property type="entry name" value="L-SERINE DEHYDRATASE_L-THREONINE DEAMINASE"/>
    <property type="match status" value="1"/>
</dbReference>
<dbReference type="EMBL" id="JAAKFY010000010">
    <property type="protein sequence ID" value="KAF3851113.1"/>
    <property type="molecule type" value="Genomic_DNA"/>
</dbReference>
<dbReference type="Gene3D" id="3.40.50.1100">
    <property type="match status" value="2"/>
</dbReference>
<evidence type="ECO:0000256" key="8">
    <source>
        <dbReference type="SAM" id="SignalP"/>
    </source>
</evidence>
<dbReference type="GO" id="GO:0030170">
    <property type="term" value="F:pyridoxal phosphate binding"/>
    <property type="evidence" value="ECO:0007669"/>
    <property type="project" value="InterPro"/>
</dbReference>
<comment type="caution">
    <text evidence="10">The sequence shown here is derived from an EMBL/GenBank/DDBJ whole genome shotgun (WGS) entry which is preliminary data.</text>
</comment>
<dbReference type="Pfam" id="PF00291">
    <property type="entry name" value="PALP"/>
    <property type="match status" value="1"/>
</dbReference>
<comment type="catalytic activity">
    <reaction evidence="7">
        <text>L-serine = pyruvate + NH4(+)</text>
        <dbReference type="Rhea" id="RHEA:19169"/>
        <dbReference type="ChEBI" id="CHEBI:15361"/>
        <dbReference type="ChEBI" id="CHEBI:28938"/>
        <dbReference type="ChEBI" id="CHEBI:33384"/>
        <dbReference type="EC" id="4.3.1.17"/>
    </reaction>
</comment>
<dbReference type="GO" id="GO:0004794">
    <property type="term" value="F:threonine deaminase activity"/>
    <property type="evidence" value="ECO:0007669"/>
    <property type="project" value="TreeGrafter"/>
</dbReference>
<evidence type="ECO:0000256" key="1">
    <source>
        <dbReference type="ARBA" id="ARBA00001933"/>
    </source>
</evidence>
<dbReference type="PANTHER" id="PTHR48078">
    <property type="entry name" value="THREONINE DEHYDRATASE, MITOCHONDRIAL-RELATED"/>
    <property type="match status" value="1"/>
</dbReference>
<sequence>MDGRLKVTPLTRLIALLHFLHELCFAEPTPGPVVSRNTSDRSARCPRTEYRKLKKYTEGIDRAVIKSLAAPSCLTALVCATGLAFVDFVRAQGGEEKGHLARAQHLIGAQPGLTDDAFSSHGGCSIGAKNSSDSFGNVCGACNSFRGESNAPRTASKNVTAKGSQQSRELEMKTHQPLHVATPLRQSLALTKVAGTSVYLKLDSSQPTGSFKIRGIGHLCKTWAERGCERFVCCSGGNAGMAAAYSARQLGVPATIVVPSVTPNPTVERLKDEGATVVIHGKALNESIEYGQQLVANNPAGYSFLPLMIRSSGHTSLVKELEQDLKVKPGAIVLSVGGGGLLNGVVEGLRRACWADVPIVAMETIGAHSLNAAMKAGELVTLPEITSVATTLGLTRVSAQTFKLVGEHTVFSELVTDQEAVKAVEHFVDDEKVLVEPACGAALAAVYSGVIKRLQGEGKLAQRLGPVVIVVCGGNNISMEQLARLKKQLGIV</sequence>
<dbReference type="SUPFAM" id="SSF53686">
    <property type="entry name" value="Tryptophan synthase beta subunit-like PLP-dependent enzymes"/>
    <property type="match status" value="1"/>
</dbReference>